<feature type="transmembrane region" description="Helical" evidence="7">
    <location>
        <begin position="381"/>
        <end position="400"/>
    </location>
</feature>
<dbReference type="PANTHER" id="PTHR23522:SF4">
    <property type="entry name" value="NUCLEOSIDE PERMEASE NUPG-RELATED"/>
    <property type="match status" value="1"/>
</dbReference>
<feature type="transmembrane region" description="Helical" evidence="7">
    <location>
        <begin position="305"/>
        <end position="329"/>
    </location>
</feature>
<feature type="transmembrane region" description="Helical" evidence="7">
    <location>
        <begin position="7"/>
        <end position="25"/>
    </location>
</feature>
<dbReference type="Pfam" id="PF03825">
    <property type="entry name" value="Nuc_H_symport"/>
    <property type="match status" value="1"/>
</dbReference>
<keyword evidence="4 7" id="KW-0812">Transmembrane</keyword>
<dbReference type="InterPro" id="IPR036259">
    <property type="entry name" value="MFS_trans_sf"/>
</dbReference>
<feature type="domain" description="Major facilitator superfamily (MFS) profile" evidence="8">
    <location>
        <begin position="206"/>
        <end position="411"/>
    </location>
</feature>
<protein>
    <submittedName>
        <fullName evidence="9">Nucleoside transporter</fullName>
    </submittedName>
</protein>
<dbReference type="SUPFAM" id="SSF103473">
    <property type="entry name" value="MFS general substrate transporter"/>
    <property type="match status" value="1"/>
</dbReference>
<feature type="transmembrane region" description="Helical" evidence="7">
    <location>
        <begin position="132"/>
        <end position="152"/>
    </location>
</feature>
<keyword evidence="2" id="KW-0813">Transport</keyword>
<keyword evidence="3" id="KW-1003">Cell membrane</keyword>
<dbReference type="Proteomes" id="UP000190961">
    <property type="component" value="Unassembled WGS sequence"/>
</dbReference>
<sequence>MKPIVRIQLSLMMFLQFFVWGAWYGQMSKYLTNQLHATGDQVGNAYAAFSIAMIAAPFFIGLLADRYFAAQKVLGILNLLGAALLFILVNTNNPDSFFWIMLLYCFTFTPTIALTTSIAMQQMTNPEKQFPAIRVFGTLAWIVVVNIVGFMAVGDQVAIFQISMIAAALLGVLAFFLPHTPPSATGTVSFAQIIGKDAFVLFKDRSFTIFFISSILICIPLSFYYAWANPSLTDAYATAFPSMDYKTFKIENKMSLGQASEVIFMLLLPFAFQKFGVKKILIIGLIAWITRFVFFGYGTADTSVWMLYTAILLHGVCYDFFFVTGQIYTDLKAGDKIKSQAQGLISLATYGVGMFIGSIIAGKVKDIYSSGDPLVTNWTNVWLVPAGIAAVVLVLFILFFRDNKTQATKSI</sequence>
<evidence type="ECO:0000313" key="10">
    <source>
        <dbReference type="Proteomes" id="UP000190961"/>
    </source>
</evidence>
<evidence type="ECO:0000256" key="3">
    <source>
        <dbReference type="ARBA" id="ARBA00022475"/>
    </source>
</evidence>
<evidence type="ECO:0000256" key="5">
    <source>
        <dbReference type="ARBA" id="ARBA00022989"/>
    </source>
</evidence>
<dbReference type="OrthoDB" id="9783013at2"/>
<dbReference type="Gene3D" id="1.20.1250.20">
    <property type="entry name" value="MFS general substrate transporter like domains"/>
    <property type="match status" value="2"/>
</dbReference>
<feature type="transmembrane region" description="Helical" evidence="7">
    <location>
        <begin position="45"/>
        <end position="64"/>
    </location>
</feature>
<dbReference type="EMBL" id="FUZU01000002">
    <property type="protein sequence ID" value="SKC75737.1"/>
    <property type="molecule type" value="Genomic_DNA"/>
</dbReference>
<feature type="transmembrane region" description="Helical" evidence="7">
    <location>
        <begin position="280"/>
        <end position="299"/>
    </location>
</feature>
<keyword evidence="6 7" id="KW-0472">Membrane</keyword>
<evidence type="ECO:0000256" key="2">
    <source>
        <dbReference type="ARBA" id="ARBA00022448"/>
    </source>
</evidence>
<evidence type="ECO:0000256" key="7">
    <source>
        <dbReference type="SAM" id="Phobius"/>
    </source>
</evidence>
<dbReference type="InterPro" id="IPR004740">
    <property type="entry name" value="Nuc_H_symport"/>
</dbReference>
<evidence type="ECO:0000256" key="1">
    <source>
        <dbReference type="ARBA" id="ARBA00004651"/>
    </source>
</evidence>
<dbReference type="STRING" id="688867.SAMN05660236_3294"/>
<proteinExistence type="predicted"/>
<dbReference type="GO" id="GO:0015213">
    <property type="term" value="F:uridine transmembrane transporter activity"/>
    <property type="evidence" value="ECO:0007669"/>
    <property type="project" value="TreeGrafter"/>
</dbReference>
<dbReference type="GO" id="GO:0015212">
    <property type="term" value="F:cytidine transmembrane transporter activity"/>
    <property type="evidence" value="ECO:0007669"/>
    <property type="project" value="TreeGrafter"/>
</dbReference>
<dbReference type="AlphaFoldDB" id="A0A1T5LIC1"/>
<evidence type="ECO:0000259" key="8">
    <source>
        <dbReference type="PROSITE" id="PS50850"/>
    </source>
</evidence>
<feature type="transmembrane region" description="Helical" evidence="7">
    <location>
        <begin position="73"/>
        <end position="91"/>
    </location>
</feature>
<feature type="transmembrane region" description="Helical" evidence="7">
    <location>
        <begin position="158"/>
        <end position="177"/>
    </location>
</feature>
<feature type="transmembrane region" description="Helical" evidence="7">
    <location>
        <begin position="207"/>
        <end position="227"/>
    </location>
</feature>
<keyword evidence="10" id="KW-1185">Reference proteome</keyword>
<evidence type="ECO:0000256" key="4">
    <source>
        <dbReference type="ARBA" id="ARBA00022692"/>
    </source>
</evidence>
<dbReference type="InterPro" id="IPR020846">
    <property type="entry name" value="MFS_dom"/>
</dbReference>
<reference evidence="9 10" key="1">
    <citation type="submission" date="2017-02" db="EMBL/GenBank/DDBJ databases">
        <authorList>
            <person name="Peterson S.W."/>
        </authorList>
    </citation>
    <scope>NUCLEOTIDE SEQUENCE [LARGE SCALE GENOMIC DNA]</scope>
    <source>
        <strain evidence="9 10">DSM 25262</strain>
    </source>
</reference>
<feature type="transmembrane region" description="Helical" evidence="7">
    <location>
        <begin position="341"/>
        <end position="361"/>
    </location>
</feature>
<evidence type="ECO:0000256" key="6">
    <source>
        <dbReference type="ARBA" id="ARBA00023136"/>
    </source>
</evidence>
<feature type="transmembrane region" description="Helical" evidence="7">
    <location>
        <begin position="255"/>
        <end position="273"/>
    </location>
</feature>
<dbReference type="PROSITE" id="PS50850">
    <property type="entry name" value="MFS"/>
    <property type="match status" value="1"/>
</dbReference>
<dbReference type="PANTHER" id="PTHR23522">
    <property type="entry name" value="BLL5896 PROTEIN"/>
    <property type="match status" value="1"/>
</dbReference>
<name>A0A1T5LIC1_9BACT</name>
<accession>A0A1T5LIC1</accession>
<gene>
    <name evidence="9" type="ORF">SAMN05660236_3294</name>
</gene>
<organism evidence="9 10">
    <name type="scientific">Ohtaekwangia koreensis</name>
    <dbReference type="NCBI Taxonomy" id="688867"/>
    <lineage>
        <taxon>Bacteria</taxon>
        <taxon>Pseudomonadati</taxon>
        <taxon>Bacteroidota</taxon>
        <taxon>Cytophagia</taxon>
        <taxon>Cytophagales</taxon>
        <taxon>Fulvivirgaceae</taxon>
        <taxon>Ohtaekwangia</taxon>
    </lineage>
</organism>
<evidence type="ECO:0000313" key="9">
    <source>
        <dbReference type="EMBL" id="SKC75737.1"/>
    </source>
</evidence>
<feature type="transmembrane region" description="Helical" evidence="7">
    <location>
        <begin position="97"/>
        <end position="120"/>
    </location>
</feature>
<comment type="subcellular location">
    <subcellularLocation>
        <location evidence="1">Cell membrane</location>
        <topology evidence="1">Multi-pass membrane protein</topology>
    </subcellularLocation>
</comment>
<dbReference type="RefSeq" id="WP_079687833.1">
    <property type="nucleotide sequence ID" value="NZ_FUZU01000002.1"/>
</dbReference>
<dbReference type="GO" id="GO:0005886">
    <property type="term" value="C:plasma membrane"/>
    <property type="evidence" value="ECO:0007669"/>
    <property type="project" value="UniProtKB-SubCell"/>
</dbReference>
<keyword evidence="5 7" id="KW-1133">Transmembrane helix</keyword>